<feature type="transmembrane region" description="Helical" evidence="7">
    <location>
        <begin position="88"/>
        <end position="105"/>
    </location>
</feature>
<evidence type="ECO:0000256" key="4">
    <source>
        <dbReference type="ARBA" id="ARBA00022692"/>
    </source>
</evidence>
<evidence type="ECO:0000256" key="5">
    <source>
        <dbReference type="ARBA" id="ARBA00022989"/>
    </source>
</evidence>
<keyword evidence="6 7" id="KW-0472">Membrane</keyword>
<feature type="transmembrane region" description="Helical" evidence="7">
    <location>
        <begin position="15"/>
        <end position="33"/>
    </location>
</feature>
<accession>A0AAD8BSV7</accession>
<dbReference type="InterPro" id="IPR001898">
    <property type="entry name" value="SLC13A/DASS"/>
</dbReference>
<feature type="transmembrane region" description="Helical" evidence="7">
    <location>
        <begin position="506"/>
        <end position="528"/>
    </location>
</feature>
<name>A0AAD8BSV7_BIOPF</name>
<dbReference type="PANTHER" id="PTHR10283:SF82">
    <property type="entry name" value="SOLUTE CARRIER FAMILY 13 MEMBER 2"/>
    <property type="match status" value="1"/>
</dbReference>
<dbReference type="GO" id="GO:0015141">
    <property type="term" value="F:succinate transmembrane transporter activity"/>
    <property type="evidence" value="ECO:0007669"/>
    <property type="project" value="UniProtKB-ARBA"/>
</dbReference>
<evidence type="ECO:0000313" key="9">
    <source>
        <dbReference type="Proteomes" id="UP001233172"/>
    </source>
</evidence>
<reference evidence="8" key="1">
    <citation type="journal article" date="2023" name="PLoS Negl. Trop. Dis.">
        <title>A genome sequence for Biomphalaria pfeifferi, the major vector snail for the human-infecting parasite Schistosoma mansoni.</title>
        <authorList>
            <person name="Bu L."/>
            <person name="Lu L."/>
            <person name="Laidemitt M.R."/>
            <person name="Zhang S.M."/>
            <person name="Mutuku M."/>
            <person name="Mkoji G."/>
            <person name="Steinauer M."/>
            <person name="Loker E.S."/>
        </authorList>
    </citation>
    <scope>NUCLEOTIDE SEQUENCE</scope>
    <source>
        <strain evidence="8">KasaAsao</strain>
    </source>
</reference>
<sequence length="605" mass="66908">MAFKTWLRSFWQSHTFWLSLLVPLLASPLPLMFPGPIAKCGYCVIVIGVFWVTEIIPLAMTSLLPVFMFPVFGLMPAKEVCMTYVQETLMLFLASLIVAVAVEKWNLHKRLALRTLTLVGPQPKWLLLGVMLPTWFLSMWMSNTATTAMMVPIVSAILIQIRECQNLDSLEEPLINDGNDVIIKMDQKGKEVNENIKSSSSREAKEKQFLAFAKTFSLSTAFSANIGGVATLTGTPPNVIFKGLADVLYKKYEVKNPVDFANWLGIGMPLAVILIIFLWLWMQMYSEGLKCLMFWKKDNTSYEKVRVSLQQEYKKMGSMSFAEISVTVLFVILALLWISRSPGFIKGWSVLFLPDYVRDSTPAILISILLFILPAHLPDWMMCWKSKSKVVANALSPPAKYEPLLDWATVNTKMAWGVLLLMGGGFAVAEGCEKSGLSGWVSTHLEGLSSLPTWLTCTILTLLVAITTEFTSNAATTTLFVPIVGDLALKLGVNPLYFMIPCTLSASLAFLLPVATPSNAIVFATGYLKVKDMVIAGLPIQIFSIVILTIACNSWVASLFSLYHIPPEFSSLLVNNSVHHNSSRGVSSLLSVALTNVTVGYNLTH</sequence>
<reference evidence="8" key="2">
    <citation type="submission" date="2023-04" db="EMBL/GenBank/DDBJ databases">
        <authorList>
            <person name="Bu L."/>
            <person name="Lu L."/>
            <person name="Laidemitt M.R."/>
            <person name="Zhang S.M."/>
            <person name="Mutuku M."/>
            <person name="Mkoji G."/>
            <person name="Steinauer M."/>
            <person name="Loker E.S."/>
        </authorList>
    </citation>
    <scope>NUCLEOTIDE SEQUENCE</scope>
    <source>
        <strain evidence="8">KasaAsao</strain>
        <tissue evidence="8">Whole Snail</tissue>
    </source>
</reference>
<keyword evidence="4 7" id="KW-0812">Transmembrane</keyword>
<gene>
    <name evidence="8" type="ORF">Bpfe_010583</name>
</gene>
<organism evidence="8 9">
    <name type="scientific">Biomphalaria pfeifferi</name>
    <name type="common">Bloodfluke planorb</name>
    <name type="synonym">Freshwater snail</name>
    <dbReference type="NCBI Taxonomy" id="112525"/>
    <lineage>
        <taxon>Eukaryota</taxon>
        <taxon>Metazoa</taxon>
        <taxon>Spiralia</taxon>
        <taxon>Lophotrochozoa</taxon>
        <taxon>Mollusca</taxon>
        <taxon>Gastropoda</taxon>
        <taxon>Heterobranchia</taxon>
        <taxon>Euthyneura</taxon>
        <taxon>Panpulmonata</taxon>
        <taxon>Hygrophila</taxon>
        <taxon>Lymnaeoidea</taxon>
        <taxon>Planorbidae</taxon>
        <taxon>Biomphalaria</taxon>
    </lineage>
</organism>
<evidence type="ECO:0000256" key="7">
    <source>
        <dbReference type="SAM" id="Phobius"/>
    </source>
</evidence>
<keyword evidence="3" id="KW-0813">Transport</keyword>
<dbReference type="InterPro" id="IPR031312">
    <property type="entry name" value="Na/sul_symport_CS"/>
</dbReference>
<feature type="transmembrane region" description="Helical" evidence="7">
    <location>
        <begin position="360"/>
        <end position="377"/>
    </location>
</feature>
<comment type="similarity">
    <text evidence="2">Belongs to the SLC13A/DASS transporter (TC 2.A.47) family. NADC subfamily.</text>
</comment>
<feature type="transmembrane region" description="Helical" evidence="7">
    <location>
        <begin position="321"/>
        <end position="340"/>
    </location>
</feature>
<dbReference type="GO" id="GO:0005886">
    <property type="term" value="C:plasma membrane"/>
    <property type="evidence" value="ECO:0007669"/>
    <property type="project" value="TreeGrafter"/>
</dbReference>
<keyword evidence="5 7" id="KW-1133">Transmembrane helix</keyword>
<feature type="transmembrane region" description="Helical" evidence="7">
    <location>
        <begin position="449"/>
        <end position="467"/>
    </location>
</feature>
<dbReference type="EMBL" id="JASAOG010000038">
    <property type="protein sequence ID" value="KAK0060055.1"/>
    <property type="molecule type" value="Genomic_DNA"/>
</dbReference>
<feature type="transmembrane region" description="Helical" evidence="7">
    <location>
        <begin position="410"/>
        <end position="429"/>
    </location>
</feature>
<evidence type="ECO:0000256" key="1">
    <source>
        <dbReference type="ARBA" id="ARBA00004141"/>
    </source>
</evidence>
<feature type="transmembrane region" description="Helical" evidence="7">
    <location>
        <begin position="260"/>
        <end position="281"/>
    </location>
</feature>
<dbReference type="Pfam" id="PF00939">
    <property type="entry name" value="Na_sulph_symp"/>
    <property type="match status" value="1"/>
</dbReference>
<comment type="subcellular location">
    <subcellularLocation>
        <location evidence="1">Membrane</location>
        <topology evidence="1">Multi-pass membrane protein</topology>
    </subcellularLocation>
</comment>
<evidence type="ECO:0000313" key="8">
    <source>
        <dbReference type="EMBL" id="KAK0060055.1"/>
    </source>
</evidence>
<dbReference type="CDD" id="cd01115">
    <property type="entry name" value="SLC13_permease"/>
    <property type="match status" value="1"/>
</dbReference>
<dbReference type="AlphaFoldDB" id="A0AAD8BSV7"/>
<proteinExistence type="inferred from homology"/>
<comment type="caution">
    <text evidence="8">The sequence shown here is derived from an EMBL/GenBank/DDBJ whole genome shotgun (WGS) entry which is preliminary data.</text>
</comment>
<dbReference type="PROSITE" id="PS01271">
    <property type="entry name" value="NA_SULFATE"/>
    <property type="match status" value="1"/>
</dbReference>
<protein>
    <submittedName>
        <fullName evidence="8">Solute carrier family 13 member 5-like isoform X2</fullName>
    </submittedName>
</protein>
<dbReference type="Proteomes" id="UP001233172">
    <property type="component" value="Unassembled WGS sequence"/>
</dbReference>
<feature type="transmembrane region" description="Helical" evidence="7">
    <location>
        <begin position="540"/>
        <end position="565"/>
    </location>
</feature>
<evidence type="ECO:0000256" key="3">
    <source>
        <dbReference type="ARBA" id="ARBA00022448"/>
    </source>
</evidence>
<evidence type="ECO:0000256" key="2">
    <source>
        <dbReference type="ARBA" id="ARBA00006772"/>
    </source>
</evidence>
<evidence type="ECO:0000256" key="6">
    <source>
        <dbReference type="ARBA" id="ARBA00023136"/>
    </source>
</evidence>
<dbReference type="PANTHER" id="PTHR10283">
    <property type="entry name" value="SOLUTE CARRIER FAMILY 13 MEMBER"/>
    <property type="match status" value="1"/>
</dbReference>
<feature type="transmembrane region" description="Helical" evidence="7">
    <location>
        <begin position="40"/>
        <end position="68"/>
    </location>
</feature>
<feature type="transmembrane region" description="Helical" evidence="7">
    <location>
        <begin position="479"/>
        <end position="500"/>
    </location>
</feature>
<keyword evidence="9" id="KW-1185">Reference proteome</keyword>